<organism evidence="1 2">
    <name type="scientific">Neomoorella stamsii</name>
    <dbReference type="NCBI Taxonomy" id="1266720"/>
    <lineage>
        <taxon>Bacteria</taxon>
        <taxon>Bacillati</taxon>
        <taxon>Bacillota</taxon>
        <taxon>Clostridia</taxon>
        <taxon>Neomoorellales</taxon>
        <taxon>Neomoorellaceae</taxon>
        <taxon>Neomoorella</taxon>
    </lineage>
</organism>
<comment type="caution">
    <text evidence="1">The sequence shown here is derived from an EMBL/GenBank/DDBJ whole genome shotgun (WGS) entry which is preliminary data.</text>
</comment>
<sequence>MVKFLTDENVFPSTLAILRSPYQTGDSAKNR</sequence>
<dbReference type="Proteomes" id="UP000239430">
    <property type="component" value="Unassembled WGS sequence"/>
</dbReference>
<name>A0A9X7P7J9_9FIRM</name>
<proteinExistence type="predicted"/>
<keyword evidence="2" id="KW-1185">Reference proteome</keyword>
<dbReference type="EMBL" id="PVXL01000007">
    <property type="protein sequence ID" value="PRR77554.1"/>
    <property type="molecule type" value="Genomic_DNA"/>
</dbReference>
<accession>A0A9X7P7J9</accession>
<dbReference type="AlphaFoldDB" id="A0A9X7P7J9"/>
<reference evidence="1 2" key="1">
    <citation type="submission" date="2018-03" db="EMBL/GenBank/DDBJ databases">
        <title>Genome sequence of Moorella stamsii DSM 26217.</title>
        <authorList>
            <person name="Poehlein A."/>
            <person name="Daniel R."/>
        </authorList>
    </citation>
    <scope>NUCLEOTIDE SEQUENCE [LARGE SCALE GENOMIC DNA]</scope>
    <source>
        <strain evidence="2">DSM 26217</strain>
    </source>
</reference>
<evidence type="ECO:0000313" key="2">
    <source>
        <dbReference type="Proteomes" id="UP000239430"/>
    </source>
</evidence>
<protein>
    <submittedName>
        <fullName evidence="1">Uncharacterized protein</fullName>
    </submittedName>
</protein>
<evidence type="ECO:0000313" key="1">
    <source>
        <dbReference type="EMBL" id="PRR77554.1"/>
    </source>
</evidence>
<gene>
    <name evidence="1" type="ORF">MOST_01510</name>
</gene>